<reference evidence="5" key="1">
    <citation type="journal article" date="2019" name="Int. J. Syst. Evol. Microbiol.">
        <title>The Global Catalogue of Microorganisms (GCM) 10K type strain sequencing project: providing services to taxonomists for standard genome sequencing and annotation.</title>
        <authorList>
            <consortium name="The Broad Institute Genomics Platform"/>
            <consortium name="The Broad Institute Genome Sequencing Center for Infectious Disease"/>
            <person name="Wu L."/>
            <person name="Ma J."/>
        </authorList>
    </citation>
    <scope>NUCLEOTIDE SEQUENCE [LARGE SCALE GENOMIC DNA]</scope>
    <source>
        <strain evidence="5">CCUG 49018</strain>
    </source>
</reference>
<evidence type="ECO:0000259" key="1">
    <source>
        <dbReference type="Pfam" id="PF01968"/>
    </source>
</evidence>
<protein>
    <submittedName>
        <fullName evidence="4">Hydantoinase/oxoprolinase family protein</fullName>
    </submittedName>
</protein>
<dbReference type="InterPro" id="IPR008040">
    <property type="entry name" value="Hydant_A_N"/>
</dbReference>
<dbReference type="Proteomes" id="UP001597182">
    <property type="component" value="Unassembled WGS sequence"/>
</dbReference>
<dbReference type="EMBL" id="JBHTMB010000042">
    <property type="protein sequence ID" value="MFD1232876.1"/>
    <property type="molecule type" value="Genomic_DNA"/>
</dbReference>
<proteinExistence type="predicted"/>
<evidence type="ECO:0000313" key="5">
    <source>
        <dbReference type="Proteomes" id="UP001597182"/>
    </source>
</evidence>
<dbReference type="SUPFAM" id="SSF53067">
    <property type="entry name" value="Actin-like ATPase domain"/>
    <property type="match status" value="1"/>
</dbReference>
<dbReference type="InterPro" id="IPR049517">
    <property type="entry name" value="ACX-like_C"/>
</dbReference>
<dbReference type="Pfam" id="PF01968">
    <property type="entry name" value="Hydantoinase_A"/>
    <property type="match status" value="1"/>
</dbReference>
<organism evidence="4 5">
    <name type="scientific">Pseudonocardia benzenivorans</name>
    <dbReference type="NCBI Taxonomy" id="228005"/>
    <lineage>
        <taxon>Bacteria</taxon>
        <taxon>Bacillati</taxon>
        <taxon>Actinomycetota</taxon>
        <taxon>Actinomycetes</taxon>
        <taxon>Pseudonocardiales</taxon>
        <taxon>Pseudonocardiaceae</taxon>
        <taxon>Pseudonocardia</taxon>
    </lineage>
</organism>
<gene>
    <name evidence="4" type="ORF">ACFQ34_06225</name>
</gene>
<keyword evidence="5" id="KW-1185">Reference proteome</keyword>
<sequence>MSMIGVDVGGTFTDVVAIEDGQIKTVKVSTDVRNTHLAVLEGAREAGVENATVFNHASTHGLNAVITRRLPKIAFLTTLGHRDILDIGSSYRPLDALTDASWRRGFGDAMRPLVPRYLRRGIRERLKTDGSALIPLDEAHAREELAVLRKCGVQGVSICLINAYVNPAHEQRLREIVHEELGADIPVSISSETSPLAKEWARASTTTIDVFMKLIYHDYTKKLGDGLREQGFTGDFNYANCAAQLLNADIAMEQPFEIVFAGPAAGTMASAHFGKLIDRGNLLCVDLGGTSCDISMVSGGDPYVNTTFLLEHDLIVNALSNEVESIGAGGGSLVTISPSGEVLVGPGSAGADPGPACYGKGGTQPATTDTLIMMGVIDPKTFAGGRMSLDPALSERAFHDLDAPQLSLHQRVNYAFNIGINNIAEGVTNIAIKHGIDPRDYSLVAFGAAGPMLLPACLDLVHARDVIVPPHPGLFSALGLVSSDQVYGDSRSSYVMLTHEAADSINTIYAQMEAKLRERFDDTAANVEFVRSMDARLAGQTWETPFVSVPSGEITAEKVDEMIETFHQVYESRAGNRFDGLPVQAVTYRVEAVIKVDKVDYPRLEKGDGALLKPESTFELRYLTDEPVTAGRYQRETFKAGDRIEGPAVIHEALSTTFMLPGQVAEVGEYGELRITRA</sequence>
<dbReference type="PANTHER" id="PTHR11365">
    <property type="entry name" value="5-OXOPROLINASE RELATED"/>
    <property type="match status" value="1"/>
</dbReference>
<dbReference type="RefSeq" id="WP_013674795.1">
    <property type="nucleotide sequence ID" value="NZ_BAABKS010000079.1"/>
</dbReference>
<feature type="domain" description="Hydantoinase/oxoprolinase N-terminal" evidence="2">
    <location>
        <begin position="4"/>
        <end position="180"/>
    </location>
</feature>
<evidence type="ECO:0000313" key="4">
    <source>
        <dbReference type="EMBL" id="MFD1232876.1"/>
    </source>
</evidence>
<dbReference type="Pfam" id="PF05378">
    <property type="entry name" value="Hydant_A_N"/>
    <property type="match status" value="1"/>
</dbReference>
<accession>A0ABW3VC37</accession>
<dbReference type="PANTHER" id="PTHR11365:SF23">
    <property type="entry name" value="HYPOTHETICAL 5-OXOPROLINASE (EUROFUNG)-RELATED"/>
    <property type="match status" value="1"/>
</dbReference>
<feature type="domain" description="Acetophenone carboxylase-like C-terminal" evidence="3">
    <location>
        <begin position="499"/>
        <end position="662"/>
    </location>
</feature>
<comment type="caution">
    <text evidence="4">The sequence shown here is derived from an EMBL/GenBank/DDBJ whole genome shotgun (WGS) entry which is preliminary data.</text>
</comment>
<evidence type="ECO:0000259" key="3">
    <source>
        <dbReference type="Pfam" id="PF19278"/>
    </source>
</evidence>
<dbReference type="InterPro" id="IPR002821">
    <property type="entry name" value="Hydantoinase_A"/>
</dbReference>
<dbReference type="InterPro" id="IPR045079">
    <property type="entry name" value="Oxoprolinase-like"/>
</dbReference>
<dbReference type="Pfam" id="PF19278">
    <property type="entry name" value="Hydant_A_C"/>
    <property type="match status" value="1"/>
</dbReference>
<evidence type="ECO:0000259" key="2">
    <source>
        <dbReference type="Pfam" id="PF05378"/>
    </source>
</evidence>
<feature type="domain" description="Hydantoinase A/oxoprolinase" evidence="1">
    <location>
        <begin position="202"/>
        <end position="485"/>
    </location>
</feature>
<name>A0ABW3VC37_9PSEU</name>
<dbReference type="InterPro" id="IPR043129">
    <property type="entry name" value="ATPase_NBD"/>
</dbReference>